<dbReference type="EnsemblPlants" id="Kaladp0052s0010.1.v1.1">
    <property type="protein sequence ID" value="Kaladp0052s0010.1.v1.1.CDS.1"/>
    <property type="gene ID" value="Kaladp0052s0010.v1.1"/>
</dbReference>
<protein>
    <recommendedName>
        <fullName evidence="3">Endonuclease/exonuclease/phosphatase domain-containing protein</fullName>
    </recommendedName>
</protein>
<dbReference type="SUPFAM" id="SSF56219">
    <property type="entry name" value="DNase I-like"/>
    <property type="match status" value="1"/>
</dbReference>
<dbReference type="PANTHER" id="PTHR33710">
    <property type="entry name" value="BNAC02G09200D PROTEIN"/>
    <property type="match status" value="1"/>
</dbReference>
<dbReference type="InterPro" id="IPR036691">
    <property type="entry name" value="Endo/exonu/phosph_ase_sf"/>
</dbReference>
<accession>A0A7N0U2D1</accession>
<sequence>MPFALSMLEEGSGALCLVLMLRIKEPWIVGGNFNVVSNWNEKKGGRMLDDGSMLEFNSFIIQAGLNDISSSLSAFSWANNQFGCKRIYKKLDRVFINSEALLPGIQCSFLPRVHLDHMPVLVKVGNAEVKIGAFRFQRIWCYHEDFSEFVGDFYKAVGYSDDLINLHVKMKYLRSQLKI</sequence>
<evidence type="ECO:0000313" key="2">
    <source>
        <dbReference type="Proteomes" id="UP000594263"/>
    </source>
</evidence>
<dbReference type="Gramene" id="Kaladp0052s0010.1.v1.1">
    <property type="protein sequence ID" value="Kaladp0052s0010.1.v1.1.CDS.1"/>
    <property type="gene ID" value="Kaladp0052s0010.v1.1"/>
</dbReference>
<proteinExistence type="predicted"/>
<reference evidence="1" key="1">
    <citation type="submission" date="2021-01" db="UniProtKB">
        <authorList>
            <consortium name="EnsemblPlants"/>
        </authorList>
    </citation>
    <scope>IDENTIFICATION</scope>
</reference>
<dbReference type="Gene3D" id="3.60.10.10">
    <property type="entry name" value="Endonuclease/exonuclease/phosphatase"/>
    <property type="match status" value="1"/>
</dbReference>
<name>A0A7N0U2D1_KALFE</name>
<dbReference type="AlphaFoldDB" id="A0A7N0U2D1"/>
<keyword evidence="2" id="KW-1185">Reference proteome</keyword>
<evidence type="ECO:0008006" key="3">
    <source>
        <dbReference type="Google" id="ProtNLM"/>
    </source>
</evidence>
<dbReference type="Proteomes" id="UP000594263">
    <property type="component" value="Unplaced"/>
</dbReference>
<dbReference type="PANTHER" id="PTHR33710:SF64">
    <property type="entry name" value="ENDONUCLEASE_EXONUCLEASE_PHOSPHATASE DOMAIN-CONTAINING PROTEIN"/>
    <property type="match status" value="1"/>
</dbReference>
<evidence type="ECO:0000313" key="1">
    <source>
        <dbReference type="EnsemblPlants" id="Kaladp0052s0010.1.v1.1.CDS.1"/>
    </source>
</evidence>
<organism evidence="1 2">
    <name type="scientific">Kalanchoe fedtschenkoi</name>
    <name type="common">Lavender scallops</name>
    <name type="synonym">South American air plant</name>
    <dbReference type="NCBI Taxonomy" id="63787"/>
    <lineage>
        <taxon>Eukaryota</taxon>
        <taxon>Viridiplantae</taxon>
        <taxon>Streptophyta</taxon>
        <taxon>Embryophyta</taxon>
        <taxon>Tracheophyta</taxon>
        <taxon>Spermatophyta</taxon>
        <taxon>Magnoliopsida</taxon>
        <taxon>eudicotyledons</taxon>
        <taxon>Gunneridae</taxon>
        <taxon>Pentapetalae</taxon>
        <taxon>Saxifragales</taxon>
        <taxon>Crassulaceae</taxon>
        <taxon>Kalanchoe</taxon>
    </lineage>
</organism>